<dbReference type="SUPFAM" id="SSF89550">
    <property type="entry name" value="PHP domain-like"/>
    <property type="match status" value="1"/>
</dbReference>
<protein>
    <recommendedName>
        <fullName evidence="1">Polymerase/histidinol phosphatase N-terminal domain-containing protein</fullName>
    </recommendedName>
</protein>
<dbReference type="InterPro" id="IPR003141">
    <property type="entry name" value="Pol/His_phosphatase_N"/>
</dbReference>
<accession>A0A381P8Z3</accession>
<proteinExistence type="predicted"/>
<dbReference type="InterPro" id="IPR032165">
    <property type="entry name" value="DUF5001"/>
</dbReference>
<dbReference type="GO" id="GO:0004534">
    <property type="term" value="F:5'-3' RNA exonuclease activity"/>
    <property type="evidence" value="ECO:0007669"/>
    <property type="project" value="TreeGrafter"/>
</dbReference>
<feature type="domain" description="Polymerase/histidinol phosphatase N-terminal" evidence="1">
    <location>
        <begin position="35"/>
        <end position="113"/>
    </location>
</feature>
<gene>
    <name evidence="2" type="ORF">METZ01_LOCUS16279</name>
</gene>
<dbReference type="PANTHER" id="PTHR42924">
    <property type="entry name" value="EXONUCLEASE"/>
    <property type="match status" value="1"/>
</dbReference>
<dbReference type="InterPro" id="IPR052018">
    <property type="entry name" value="PHP_domain"/>
</dbReference>
<organism evidence="2">
    <name type="scientific">marine metagenome</name>
    <dbReference type="NCBI Taxonomy" id="408172"/>
    <lineage>
        <taxon>unclassified sequences</taxon>
        <taxon>metagenomes</taxon>
        <taxon>ecological metagenomes</taxon>
    </lineage>
</organism>
<name>A0A381P8Z3_9ZZZZ</name>
<dbReference type="SMART" id="SM00481">
    <property type="entry name" value="POLIIIAc"/>
    <property type="match status" value="1"/>
</dbReference>
<dbReference type="InterPro" id="IPR016195">
    <property type="entry name" value="Pol/histidinol_Pase-like"/>
</dbReference>
<dbReference type="Pfam" id="PF16392">
    <property type="entry name" value="DUF5001"/>
    <property type="match status" value="1"/>
</dbReference>
<evidence type="ECO:0000259" key="1">
    <source>
        <dbReference type="SMART" id="SM00481"/>
    </source>
</evidence>
<feature type="non-terminal residue" evidence="2">
    <location>
        <position position="1"/>
    </location>
</feature>
<dbReference type="AlphaFoldDB" id="A0A381P8Z3"/>
<dbReference type="EMBL" id="UINC01000916">
    <property type="protein sequence ID" value="SUZ63425.1"/>
    <property type="molecule type" value="Genomic_DNA"/>
</dbReference>
<evidence type="ECO:0000313" key="2">
    <source>
        <dbReference type="EMBL" id="SUZ63425.1"/>
    </source>
</evidence>
<dbReference type="Gene3D" id="3.20.20.140">
    <property type="entry name" value="Metal-dependent hydrolases"/>
    <property type="match status" value="1"/>
</dbReference>
<sequence length="336" mass="37747">MKIKFLLLILFTTYLSSQEQSKPFMAPQGNILIGADLHTHTVFSDGMVWPSIRTEEAEREGFELIAITDHLEYQPKKEDIPNPDFNRSYQIAKKSVSGGDLIVIPGSEITRHMPPGHFNAIFIKDANKLLIESDSIAGIYEANKQGAFVFWNHPHWTSKEDGRMDGIAKLDPVHKKLINENLLHGLEVANELTFSEEALEIALENNLTILGASDIHGIADWLFEIPEGGHRPLTYILSKDLNHNSIKQALFKGNTFIWFEDIIAGKEKILSSIINSNLKVKSNGYVSETTLLEISLTNLSSVPLKLSYIGDYTFHQYSDFLEVPAKKTITVQVKTV</sequence>
<reference evidence="2" key="1">
    <citation type="submission" date="2018-05" db="EMBL/GenBank/DDBJ databases">
        <authorList>
            <person name="Lanie J.A."/>
            <person name="Ng W.-L."/>
            <person name="Kazmierczak K.M."/>
            <person name="Andrzejewski T.M."/>
            <person name="Davidsen T.M."/>
            <person name="Wayne K.J."/>
            <person name="Tettelin H."/>
            <person name="Glass J.I."/>
            <person name="Rusch D."/>
            <person name="Podicherti R."/>
            <person name="Tsui H.-C.T."/>
            <person name="Winkler M.E."/>
        </authorList>
    </citation>
    <scope>NUCLEOTIDE SEQUENCE</scope>
</reference>
<dbReference type="PANTHER" id="PTHR42924:SF3">
    <property type="entry name" value="POLYMERASE_HISTIDINOL PHOSPHATASE N-TERMINAL DOMAIN-CONTAINING PROTEIN"/>
    <property type="match status" value="1"/>
</dbReference>
<feature type="non-terminal residue" evidence="2">
    <location>
        <position position="336"/>
    </location>
</feature>
<dbReference type="GO" id="GO:0035312">
    <property type="term" value="F:5'-3' DNA exonuclease activity"/>
    <property type="evidence" value="ECO:0007669"/>
    <property type="project" value="TreeGrafter"/>
</dbReference>